<organism evidence="1 2">
    <name type="scientific">Kibdelosporangium aridum</name>
    <dbReference type="NCBI Taxonomy" id="2030"/>
    <lineage>
        <taxon>Bacteria</taxon>
        <taxon>Bacillati</taxon>
        <taxon>Actinomycetota</taxon>
        <taxon>Actinomycetes</taxon>
        <taxon>Pseudonocardiales</taxon>
        <taxon>Pseudonocardiaceae</taxon>
        <taxon>Kibdelosporangium</taxon>
    </lineage>
</organism>
<name>A0A428ZE06_KIBAR</name>
<evidence type="ECO:0000313" key="2">
    <source>
        <dbReference type="Proteomes" id="UP000287547"/>
    </source>
</evidence>
<sequence>MHPGDRNDQEYERLAHDFEDHLRHGYRYLVRRIGYRAKAFNEMVTMHGGVGAVQRLLRGRDTSEGFARLWETNMLQHSVEASVLRPEYEPLFTDDERATARRRLEDHQFDVDGFLRQVG</sequence>
<protein>
    <submittedName>
        <fullName evidence="1">Uncharacterized protein</fullName>
    </submittedName>
</protein>
<dbReference type="RefSeq" id="WP_051793599.1">
    <property type="nucleotide sequence ID" value="NZ_QHKI01000009.1"/>
</dbReference>
<dbReference type="AlphaFoldDB" id="A0A428ZE06"/>
<gene>
    <name evidence="1" type="ORF">DMH04_14145</name>
</gene>
<dbReference type="EMBL" id="QHKI01000009">
    <property type="protein sequence ID" value="RSM86304.1"/>
    <property type="molecule type" value="Genomic_DNA"/>
</dbReference>
<dbReference type="Proteomes" id="UP000287547">
    <property type="component" value="Unassembled WGS sequence"/>
</dbReference>
<dbReference type="OrthoDB" id="9787127at2"/>
<reference evidence="1 2" key="1">
    <citation type="submission" date="2018-05" db="EMBL/GenBank/DDBJ databases">
        <title>Evolution of GPA BGCs.</title>
        <authorList>
            <person name="Waglechner N."/>
            <person name="Wright G.D."/>
        </authorList>
    </citation>
    <scope>NUCLEOTIDE SEQUENCE [LARGE SCALE GENOMIC DNA]</scope>
    <source>
        <strain evidence="1 2">A82846</strain>
    </source>
</reference>
<proteinExistence type="predicted"/>
<evidence type="ECO:0000313" key="1">
    <source>
        <dbReference type="EMBL" id="RSM86304.1"/>
    </source>
</evidence>
<comment type="caution">
    <text evidence="1">The sequence shown here is derived from an EMBL/GenBank/DDBJ whole genome shotgun (WGS) entry which is preliminary data.</text>
</comment>
<accession>A0A428ZE06</accession>